<gene>
    <name evidence="5" type="ORF">SAMN06265377_1163</name>
</gene>
<dbReference type="Pfam" id="PF07691">
    <property type="entry name" value="PA14"/>
    <property type="match status" value="1"/>
</dbReference>
<name>A0A285ME82_9FLAO</name>
<dbReference type="GO" id="GO:0006516">
    <property type="term" value="P:glycoprotein catabolic process"/>
    <property type="evidence" value="ECO:0007669"/>
    <property type="project" value="TreeGrafter"/>
</dbReference>
<dbReference type="EMBL" id="OBEH01000001">
    <property type="protein sequence ID" value="SNY95494.1"/>
    <property type="molecule type" value="Genomic_DNA"/>
</dbReference>
<dbReference type="AlphaFoldDB" id="A0A285ME82"/>
<dbReference type="InterPro" id="IPR041371">
    <property type="entry name" value="GH92_N"/>
</dbReference>
<dbReference type="PROSITE" id="PS51257">
    <property type="entry name" value="PROKAR_LIPOPROTEIN"/>
    <property type="match status" value="1"/>
</dbReference>
<dbReference type="InterPro" id="IPR011658">
    <property type="entry name" value="PA14_dom"/>
</dbReference>
<accession>A0A285ME82</accession>
<dbReference type="Pfam" id="PF07971">
    <property type="entry name" value="Glyco_hydro_92"/>
    <property type="match status" value="1"/>
</dbReference>
<dbReference type="GO" id="GO:0030246">
    <property type="term" value="F:carbohydrate binding"/>
    <property type="evidence" value="ECO:0007669"/>
    <property type="project" value="InterPro"/>
</dbReference>
<dbReference type="NCBIfam" id="TIGR01180">
    <property type="entry name" value="aman2_put"/>
    <property type="match status" value="1"/>
</dbReference>
<dbReference type="Gene3D" id="2.70.98.10">
    <property type="match status" value="1"/>
</dbReference>
<feature type="domain" description="PA14" evidence="4">
    <location>
        <begin position="839"/>
        <end position="976"/>
    </location>
</feature>
<dbReference type="GO" id="GO:0000224">
    <property type="term" value="F:peptide-N4-(N-acetyl-beta-glucosaminyl)asparagine amidase activity"/>
    <property type="evidence" value="ECO:0007669"/>
    <property type="project" value="TreeGrafter"/>
</dbReference>
<dbReference type="Gene3D" id="3.90.182.10">
    <property type="entry name" value="Toxin - Anthrax Protective Antigen,domain 1"/>
    <property type="match status" value="1"/>
</dbReference>
<dbReference type="InterPro" id="IPR050883">
    <property type="entry name" value="PNGase"/>
</dbReference>
<evidence type="ECO:0000256" key="1">
    <source>
        <dbReference type="ARBA" id="ARBA00001913"/>
    </source>
</evidence>
<evidence type="ECO:0000256" key="2">
    <source>
        <dbReference type="ARBA" id="ARBA00011245"/>
    </source>
</evidence>
<reference evidence="6" key="1">
    <citation type="submission" date="2017-09" db="EMBL/GenBank/DDBJ databases">
        <authorList>
            <person name="Varghese N."/>
            <person name="Submissions S."/>
        </authorList>
    </citation>
    <scope>NUCLEOTIDE SEQUENCE [LARGE SCALE GENOMIC DNA]</scope>
    <source>
        <strain evidence="6">DSM 25885</strain>
    </source>
</reference>
<dbReference type="PROSITE" id="PS51820">
    <property type="entry name" value="PA14"/>
    <property type="match status" value="1"/>
</dbReference>
<dbReference type="InterPro" id="IPR008928">
    <property type="entry name" value="6-hairpin_glycosidase_sf"/>
</dbReference>
<dbReference type="InterPro" id="IPR014718">
    <property type="entry name" value="GH-type_carb-bd"/>
</dbReference>
<sequence length="981" mass="111073">MRKVVYFLTTVFIIGCAKENAKGPTDYVDVFIGTKSPGHTYPGATLPFGMAQLSPDTRNDHTSWPACAGYDYTDKSIIGFTHTHLSGTGVPDLGDILFMPTTGKIQTSPGTVENPDSGYRSRFNHKNESAEPGYYSVLLDDYGIKVELTTTLRTGLHRYTFPKTNEAHIIIDLEHRDPVIESEFRIISDTEIVGYRRSKAWAGDQRQYFAARFSKPIVSYQVLHGKTISTEAKEFNDKKIIAALNFEASESEVLAQVALSAVSIESAKKNLEAEFANWDFDGTRQEAKQIWNKSLGKIEITDTNEDKKEIFYTSLYHSLLTPNLYNDVDGKYRGMDDKIHAVDDFTNYTVFSLWDTFRGLHPLLTIIEPEVTRDIVVTLQKKYEQFGEIPMWELAANDTRCMIGYHGASVMADAYIKGITNVDAEKVLEAMVTSANVEKRGINYYTELGFVPTNKSSQSVSKTLEYAYDDWCIAQMAKAIGNEEVYQDFSKRARFFVNLFDEETKFMRPRRSNRKWIADFDPTSLGKTYNFNFTEGNSYQYSLFVPHDIATMVDVVGGEAQFDQWLDNLFSAQAEKQEEHSDVSGLIGQYAHGNEPSHHIAYLYNYVGKPWKTQEKVHQILNELYTSEADGICGNDDAGQMSAWYVLSSLGFYSVTPGSPYYVIGSPTFENAVLYLDNGKKFTIKANNASNENIYFSSVTINGKPYPYSYLKHSDIVNGGELVFEMTNTPNTKWGVDMKHRPISDTKEIVGIPYLKSEHKEFLGSMTVDFGCDTREAEIYFTTDGSEPTQYSTKFTVPFTVDKTTSLKVKAFHKTMESSYTAKFTLTKLSDITNVDRNTLQQGLNYAYYEGIFRSVYDFSRVPPVQTGIVESVDISNRLRDEWIGYDFDGYIDIPTSGTYTFEVSANDGAQLLIDDKELFESDGRKSFSFTQKEEVILSKGLHKFEVKYFQCSDNIGLSVFWEGPGFGRKDIPAKLFYCKN</sequence>
<dbReference type="RefSeq" id="WP_097044781.1">
    <property type="nucleotide sequence ID" value="NZ_OBEH01000001.1"/>
</dbReference>
<dbReference type="InterPro" id="IPR037524">
    <property type="entry name" value="PA14/GLEYA"/>
</dbReference>
<dbReference type="SUPFAM" id="SSF56988">
    <property type="entry name" value="Anthrax protective antigen"/>
    <property type="match status" value="1"/>
</dbReference>
<comment type="cofactor">
    <cofactor evidence="1">
        <name>Ca(2+)</name>
        <dbReference type="ChEBI" id="CHEBI:29108"/>
    </cofactor>
</comment>
<dbReference type="GO" id="GO:0005975">
    <property type="term" value="P:carbohydrate metabolic process"/>
    <property type="evidence" value="ECO:0007669"/>
    <property type="project" value="InterPro"/>
</dbReference>
<dbReference type="PANTHER" id="PTHR12143:SF39">
    <property type="entry name" value="SECRETED PROTEIN"/>
    <property type="match status" value="1"/>
</dbReference>
<evidence type="ECO:0000259" key="4">
    <source>
        <dbReference type="PROSITE" id="PS51820"/>
    </source>
</evidence>
<keyword evidence="3" id="KW-0106">Calcium</keyword>
<dbReference type="GO" id="GO:0005829">
    <property type="term" value="C:cytosol"/>
    <property type="evidence" value="ECO:0007669"/>
    <property type="project" value="TreeGrafter"/>
</dbReference>
<dbReference type="Pfam" id="PF17678">
    <property type="entry name" value="Glyco_hydro_92N"/>
    <property type="match status" value="1"/>
</dbReference>
<dbReference type="Gene3D" id="1.20.1610.10">
    <property type="entry name" value="alpha-1,2-mannosidases domains"/>
    <property type="match status" value="1"/>
</dbReference>
<dbReference type="PANTHER" id="PTHR12143">
    <property type="entry name" value="PEPTIDE N-GLYCANASE PNGASE -RELATED"/>
    <property type="match status" value="1"/>
</dbReference>
<dbReference type="Pfam" id="PF13290">
    <property type="entry name" value="CHB_HEX_C_1"/>
    <property type="match status" value="1"/>
</dbReference>
<dbReference type="OrthoDB" id="9804511at2"/>
<dbReference type="SUPFAM" id="SSF48208">
    <property type="entry name" value="Six-hairpin glycosidases"/>
    <property type="match status" value="1"/>
</dbReference>
<proteinExistence type="predicted"/>
<dbReference type="InterPro" id="IPR005887">
    <property type="entry name" value="GH92_a_mannosidase_put"/>
</dbReference>
<dbReference type="Proteomes" id="UP000219048">
    <property type="component" value="Unassembled WGS sequence"/>
</dbReference>
<organism evidence="5 6">
    <name type="scientific">Flagellimonas pacifica</name>
    <dbReference type="NCBI Taxonomy" id="1247520"/>
    <lineage>
        <taxon>Bacteria</taxon>
        <taxon>Pseudomonadati</taxon>
        <taxon>Bacteroidota</taxon>
        <taxon>Flavobacteriia</taxon>
        <taxon>Flavobacteriales</taxon>
        <taxon>Flavobacteriaceae</taxon>
        <taxon>Flagellimonas</taxon>
    </lineage>
</organism>
<protein>
    <submittedName>
        <fullName evidence="5">Alpha-1,2-mannosidase, putative</fullName>
    </submittedName>
</protein>
<comment type="subunit">
    <text evidence="2">Monomer.</text>
</comment>
<dbReference type="InterPro" id="IPR012939">
    <property type="entry name" value="Glyco_hydro_92"/>
</dbReference>
<dbReference type="InterPro" id="IPR059177">
    <property type="entry name" value="GH29D-like_dom"/>
</dbReference>
<dbReference type="FunFam" id="3.30.2080.10:FF:000001">
    <property type="entry name" value="Alpha-1,2-mannosidase subfamily"/>
    <property type="match status" value="1"/>
</dbReference>
<evidence type="ECO:0000313" key="6">
    <source>
        <dbReference type="Proteomes" id="UP000219048"/>
    </source>
</evidence>
<dbReference type="SMART" id="SM00758">
    <property type="entry name" value="PA14"/>
    <property type="match status" value="1"/>
</dbReference>
<dbReference type="Gene3D" id="3.30.2080.10">
    <property type="entry name" value="GH92 mannosidase domain"/>
    <property type="match status" value="1"/>
</dbReference>
<evidence type="ECO:0000313" key="5">
    <source>
        <dbReference type="EMBL" id="SNY95494.1"/>
    </source>
</evidence>
<dbReference type="Gene3D" id="1.20.1050.60">
    <property type="entry name" value="alpha-1,2-mannosidase"/>
    <property type="match status" value="1"/>
</dbReference>
<evidence type="ECO:0000256" key="3">
    <source>
        <dbReference type="ARBA" id="ARBA00022837"/>
    </source>
</evidence>
<keyword evidence="6" id="KW-1185">Reference proteome</keyword>